<protein>
    <submittedName>
        <fullName evidence="1">Uncharacterized protein</fullName>
    </submittedName>
</protein>
<dbReference type="AlphaFoldDB" id="A0A832C790"/>
<organism evidence="1">
    <name type="scientific">Ignisphaera aggregans</name>
    <dbReference type="NCBI Taxonomy" id="334771"/>
    <lineage>
        <taxon>Archaea</taxon>
        <taxon>Thermoproteota</taxon>
        <taxon>Thermoprotei</taxon>
        <taxon>Desulfurococcales</taxon>
        <taxon>Desulfurococcaceae</taxon>
        <taxon>Ignisphaera</taxon>
    </lineage>
</organism>
<sequence length="113" mass="13492">MYNSEFSYNLLHILKESMRQNISKSIPGLLEILNMHCMLRYNKDFYTLFLESPCEAYKSILNLYKDENITSLIFKLLLKSITIDDANINILLTYIRNCKDKEFLETIHKLVYR</sequence>
<name>A0A832C790_9CREN</name>
<proteinExistence type="predicted"/>
<gene>
    <name evidence="1" type="ORF">ENU41_01610</name>
</gene>
<accession>A0A832C790</accession>
<evidence type="ECO:0000313" key="1">
    <source>
        <dbReference type="EMBL" id="HGQ35361.1"/>
    </source>
</evidence>
<comment type="caution">
    <text evidence="1">The sequence shown here is derived from an EMBL/GenBank/DDBJ whole genome shotgun (WGS) entry which is preliminary data.</text>
</comment>
<dbReference type="EMBL" id="DTCK01000010">
    <property type="protein sequence ID" value="HGQ35361.1"/>
    <property type="molecule type" value="Genomic_DNA"/>
</dbReference>
<reference evidence="1" key="1">
    <citation type="journal article" date="2020" name="mSystems">
        <title>Genome- and Community-Level Interaction Insights into Carbon Utilization and Element Cycling Functions of Hydrothermarchaeota in Hydrothermal Sediment.</title>
        <authorList>
            <person name="Zhou Z."/>
            <person name="Liu Y."/>
            <person name="Xu W."/>
            <person name="Pan J."/>
            <person name="Luo Z.H."/>
            <person name="Li M."/>
        </authorList>
    </citation>
    <scope>NUCLEOTIDE SEQUENCE</scope>
    <source>
        <strain evidence="1">SpSt-667</strain>
    </source>
</reference>